<evidence type="ECO:0000313" key="10">
    <source>
        <dbReference type="EMBL" id="CAF3388343.1"/>
    </source>
</evidence>
<feature type="domain" description="mRNA-decapping enzyme C-terminal" evidence="7">
    <location>
        <begin position="261"/>
        <end position="292"/>
    </location>
</feature>
<feature type="region of interest" description="Disordered" evidence="6">
    <location>
        <begin position="185"/>
        <end position="220"/>
    </location>
</feature>
<dbReference type="EMBL" id="CAJNYT010000079">
    <property type="protein sequence ID" value="CAF3329138.1"/>
    <property type="molecule type" value="Genomic_DNA"/>
</dbReference>
<name>A0A817UD20_9BILA</name>
<dbReference type="GO" id="GO:0000184">
    <property type="term" value="P:nuclear-transcribed mRNA catabolic process, nonsense-mediated decay"/>
    <property type="evidence" value="ECO:0007669"/>
    <property type="project" value="UniProtKB-KW"/>
</dbReference>
<dbReference type="InterPro" id="IPR010334">
    <property type="entry name" value="Dcp1"/>
</dbReference>
<dbReference type="Pfam" id="PF06058">
    <property type="entry name" value="DCP1"/>
    <property type="match status" value="1"/>
</dbReference>
<evidence type="ECO:0000313" key="16">
    <source>
        <dbReference type="EMBL" id="CAF4673135.1"/>
    </source>
</evidence>
<comment type="caution">
    <text evidence="9">The sequence shown here is derived from an EMBL/GenBank/DDBJ whole genome shotgun (WGS) entry which is preliminary data.</text>
</comment>
<dbReference type="Proteomes" id="UP000663872">
    <property type="component" value="Unassembled WGS sequence"/>
</dbReference>
<dbReference type="EMBL" id="CAJOBS010000999">
    <property type="protein sequence ID" value="CAF4673135.1"/>
    <property type="molecule type" value="Genomic_DNA"/>
</dbReference>
<evidence type="ECO:0000259" key="7">
    <source>
        <dbReference type="Pfam" id="PF16741"/>
    </source>
</evidence>
<dbReference type="AlphaFoldDB" id="A0A817UD20"/>
<protein>
    <recommendedName>
        <fullName evidence="7">mRNA-decapping enzyme C-terminal domain-containing protein</fullName>
    </recommendedName>
</protein>
<dbReference type="Proteomes" id="UP000663851">
    <property type="component" value="Unassembled WGS sequence"/>
</dbReference>
<dbReference type="InterPro" id="IPR011993">
    <property type="entry name" value="PH-like_dom_sf"/>
</dbReference>
<dbReference type="EMBL" id="CAJOBQ010001057">
    <property type="protein sequence ID" value="CAF4449945.1"/>
    <property type="molecule type" value="Genomic_DNA"/>
</dbReference>
<evidence type="ECO:0000256" key="6">
    <source>
        <dbReference type="SAM" id="MobiDB-lite"/>
    </source>
</evidence>
<dbReference type="EMBL" id="CAJOBO010001591">
    <property type="protein sequence ID" value="CAF4392702.1"/>
    <property type="molecule type" value="Genomic_DNA"/>
</dbReference>
<dbReference type="Proteomes" id="UP000663833">
    <property type="component" value="Unassembled WGS sequence"/>
</dbReference>
<dbReference type="Proteomes" id="UP000663825">
    <property type="component" value="Unassembled WGS sequence"/>
</dbReference>
<dbReference type="Proteomes" id="UP000663862">
    <property type="component" value="Unassembled WGS sequence"/>
</dbReference>
<evidence type="ECO:0000313" key="13">
    <source>
        <dbReference type="EMBL" id="CAF4392702.1"/>
    </source>
</evidence>
<dbReference type="Proteomes" id="UP000663865">
    <property type="component" value="Unassembled WGS sequence"/>
</dbReference>
<evidence type="ECO:0000313" key="11">
    <source>
        <dbReference type="EMBL" id="CAF3460198.1"/>
    </source>
</evidence>
<evidence type="ECO:0000313" key="14">
    <source>
        <dbReference type="EMBL" id="CAF4449945.1"/>
    </source>
</evidence>
<dbReference type="Proteomes" id="UP000663838">
    <property type="component" value="Unassembled WGS sequence"/>
</dbReference>
<reference evidence="9" key="1">
    <citation type="submission" date="2021-02" db="EMBL/GenBank/DDBJ databases">
        <authorList>
            <person name="Nowell W R."/>
        </authorList>
    </citation>
    <scope>NUCLEOTIDE SEQUENCE</scope>
</reference>
<evidence type="ECO:0000313" key="9">
    <source>
        <dbReference type="EMBL" id="CAF3329138.1"/>
    </source>
</evidence>
<comment type="subcellular location">
    <subcellularLocation>
        <location evidence="1">Cytoplasm</location>
    </subcellularLocation>
</comment>
<evidence type="ECO:0000256" key="1">
    <source>
        <dbReference type="ARBA" id="ARBA00004496"/>
    </source>
</evidence>
<gene>
    <name evidence="10" type="ORF">FME351_LOCUS7911</name>
    <name evidence="9" type="ORF">GRG538_LOCUS3327</name>
    <name evidence="13" type="ORF">HFQ381_LOCUS19524</name>
    <name evidence="11" type="ORF">KIK155_LOCUS13040</name>
    <name evidence="12" type="ORF">LUA448_LOCUS33008</name>
    <name evidence="15" type="ORF">QYT958_LOCUS11987</name>
    <name evidence="8" type="ORF">TIS948_LOCUS14584</name>
    <name evidence="16" type="ORF">TOA249_LOCUS15391</name>
    <name evidence="14" type="ORF">TSG867_LOCUS16913</name>
</gene>
<dbReference type="EMBL" id="CAJNYV010002170">
    <property type="protein sequence ID" value="CAF3460198.1"/>
    <property type="molecule type" value="Genomic_DNA"/>
</dbReference>
<evidence type="ECO:0000313" key="17">
    <source>
        <dbReference type="Proteomes" id="UP000663872"/>
    </source>
</evidence>
<keyword evidence="3" id="KW-0963">Cytoplasm</keyword>
<dbReference type="EMBL" id="CAJNYU010000751">
    <property type="protein sequence ID" value="CAF3388343.1"/>
    <property type="molecule type" value="Genomic_DNA"/>
</dbReference>
<dbReference type="Gene3D" id="2.30.29.30">
    <property type="entry name" value="Pleckstrin-homology domain (PH domain)/Phosphotyrosine-binding domain (PTB)"/>
    <property type="match status" value="1"/>
</dbReference>
<feature type="compositionally biased region" description="Polar residues" evidence="6">
    <location>
        <begin position="185"/>
        <end position="208"/>
    </location>
</feature>
<evidence type="ECO:0000256" key="3">
    <source>
        <dbReference type="ARBA" id="ARBA00022490"/>
    </source>
</evidence>
<dbReference type="EMBL" id="CAJOBR010001426">
    <property type="protein sequence ID" value="CAF4607620.1"/>
    <property type="molecule type" value="Genomic_DNA"/>
</dbReference>
<evidence type="ECO:0000313" key="8">
    <source>
        <dbReference type="EMBL" id="CAF3240078.1"/>
    </source>
</evidence>
<keyword evidence="5" id="KW-0866">Nonsense-mediated mRNA decay</keyword>
<dbReference type="Proteomes" id="UP000663848">
    <property type="component" value="Unassembled WGS sequence"/>
</dbReference>
<dbReference type="PANTHER" id="PTHR16290">
    <property type="entry name" value="TRANSCRIPTION FACTOR SMIF DECAPPING ENZYME DCP1"/>
    <property type="match status" value="1"/>
</dbReference>
<evidence type="ECO:0000313" key="15">
    <source>
        <dbReference type="EMBL" id="CAF4607620.1"/>
    </source>
</evidence>
<feature type="compositionally biased region" description="Low complexity" evidence="6">
    <location>
        <begin position="209"/>
        <end position="220"/>
    </location>
</feature>
<proteinExistence type="inferred from homology"/>
<dbReference type="EMBL" id="CAJNXB010002389">
    <property type="protein sequence ID" value="CAF3240078.1"/>
    <property type="molecule type" value="Genomic_DNA"/>
</dbReference>
<evidence type="ECO:0000313" key="12">
    <source>
        <dbReference type="EMBL" id="CAF3651711.1"/>
    </source>
</evidence>
<dbReference type="GO" id="GO:0003729">
    <property type="term" value="F:mRNA binding"/>
    <property type="evidence" value="ECO:0007669"/>
    <property type="project" value="TreeGrafter"/>
</dbReference>
<dbReference type="GO" id="GO:0031087">
    <property type="term" value="P:deadenylation-independent decapping of nuclear-transcribed mRNA"/>
    <property type="evidence" value="ECO:0007669"/>
    <property type="project" value="TreeGrafter"/>
</dbReference>
<dbReference type="GO" id="GO:0000290">
    <property type="term" value="P:deadenylation-dependent decapping of nuclear-transcribed mRNA"/>
    <property type="evidence" value="ECO:0007669"/>
    <property type="project" value="InterPro"/>
</dbReference>
<dbReference type="EMBL" id="CAJNYD010004959">
    <property type="protein sequence ID" value="CAF3651711.1"/>
    <property type="molecule type" value="Genomic_DNA"/>
</dbReference>
<sequence>MSFRCSPILNPNASSIKTNSNSISLSSQIRLELSKILLQHDPNAIRLYDFINHVKISYYNANECRWENHLSMEGNLFIYEKKFVIDNQAYSSYAFAIINGKQQFIQQINLKMSQYADKQSLFYEVVINNKCEVYCLHFVNENECQRLNTFISQAIESMRNIEQQRSQVVATNGISSAEAKRQHALTNISSQQTSTEVRSSRQTLTPIVNSNSSSQDQTSSLKRLLNIQHQNDSEEKNPINLLPPSSFQLKSSADTPNHLMPLNRSQFRDVLLDLVQNNDHFLDIIHQAVLNYSMQ</sequence>
<dbReference type="Pfam" id="PF16741">
    <property type="entry name" value="mRNA_decap_C"/>
    <property type="match status" value="1"/>
</dbReference>
<dbReference type="InterPro" id="IPR031953">
    <property type="entry name" value="mRNA_decap_C"/>
</dbReference>
<evidence type="ECO:0000256" key="4">
    <source>
        <dbReference type="ARBA" id="ARBA00022664"/>
    </source>
</evidence>
<keyword evidence="4" id="KW-0507">mRNA processing</keyword>
<dbReference type="PANTHER" id="PTHR16290:SF0">
    <property type="entry name" value="DECAPPING PROTEIN 1, ISOFORM A"/>
    <property type="match status" value="1"/>
</dbReference>
<dbReference type="GO" id="GO:0006397">
    <property type="term" value="P:mRNA processing"/>
    <property type="evidence" value="ECO:0007669"/>
    <property type="project" value="UniProtKB-KW"/>
</dbReference>
<comment type="similarity">
    <text evidence="2">Belongs to the DCP1 family.</text>
</comment>
<dbReference type="SUPFAM" id="SSF50729">
    <property type="entry name" value="PH domain-like"/>
    <property type="match status" value="1"/>
</dbReference>
<evidence type="ECO:0000256" key="5">
    <source>
        <dbReference type="ARBA" id="ARBA00023161"/>
    </source>
</evidence>
<accession>A0A817UD20</accession>
<organism evidence="9 17">
    <name type="scientific">Rotaria socialis</name>
    <dbReference type="NCBI Taxonomy" id="392032"/>
    <lineage>
        <taxon>Eukaryota</taxon>
        <taxon>Metazoa</taxon>
        <taxon>Spiralia</taxon>
        <taxon>Gnathifera</taxon>
        <taxon>Rotifera</taxon>
        <taxon>Eurotatoria</taxon>
        <taxon>Bdelloidea</taxon>
        <taxon>Philodinida</taxon>
        <taxon>Philodinidae</taxon>
        <taxon>Rotaria</taxon>
    </lineage>
</organism>
<evidence type="ECO:0000256" key="2">
    <source>
        <dbReference type="ARBA" id="ARBA00008778"/>
    </source>
</evidence>
<dbReference type="Proteomes" id="UP000663869">
    <property type="component" value="Unassembled WGS sequence"/>
</dbReference>
<dbReference type="GO" id="GO:0008047">
    <property type="term" value="F:enzyme activator activity"/>
    <property type="evidence" value="ECO:0007669"/>
    <property type="project" value="InterPro"/>
</dbReference>
<dbReference type="Gene3D" id="6.10.140.2030">
    <property type="match status" value="1"/>
</dbReference>
<dbReference type="GO" id="GO:0000932">
    <property type="term" value="C:P-body"/>
    <property type="evidence" value="ECO:0007669"/>
    <property type="project" value="TreeGrafter"/>
</dbReference>
<dbReference type="OrthoDB" id="9999469at2759"/>